<feature type="compositionally biased region" description="Basic and acidic residues" evidence="1">
    <location>
        <begin position="278"/>
        <end position="291"/>
    </location>
</feature>
<evidence type="ECO:0000313" key="2">
    <source>
        <dbReference type="EMBL" id="KAF3513322.1"/>
    </source>
</evidence>
<dbReference type="AlphaFoldDB" id="A0A8S9PIL9"/>
<reference evidence="2" key="1">
    <citation type="submission" date="2019-12" db="EMBL/GenBank/DDBJ databases">
        <title>Genome sequencing and annotation of Brassica cretica.</title>
        <authorList>
            <person name="Studholme D.J."/>
            <person name="Sarris P."/>
        </authorList>
    </citation>
    <scope>NUCLEOTIDE SEQUENCE</scope>
    <source>
        <strain evidence="2">PFS-109/04</strain>
        <tissue evidence="2">Leaf</tissue>
    </source>
</reference>
<feature type="region of interest" description="Disordered" evidence="1">
    <location>
        <begin position="278"/>
        <end position="359"/>
    </location>
</feature>
<feature type="region of interest" description="Disordered" evidence="1">
    <location>
        <begin position="584"/>
        <end position="615"/>
    </location>
</feature>
<feature type="compositionally biased region" description="Polar residues" evidence="1">
    <location>
        <begin position="486"/>
        <end position="495"/>
    </location>
</feature>
<sequence>MPSSTRSNKDKHLLFSEDPAHLEQTIHKDQRFTSLDAAAFRSTDSHTQPSTGTRPTLSTDLHRSTSIDTTPRTSIDHQSRNMVAIVILRQDENGNLYDQDGHLHDESPLLKIKDHLDSPHPALQGQNQFGIYQIDDDTLSELEQQIDFVDSHTLKINYPNSDSFTQNYDATVGSRQGRAKSRLNQAFTGNRKLATDLNGKIDIVFSELMRKFDTLSVQIKRLDCQVAENATAIKRETGRLAGRTDANPKRQVNAVLLRSGKRLIPRAIEINNTEKHVVVEETSESRSRPIDLDDPSTESGIPRERQKPNTEEEAIELEEEEGEIEEDAEIDRQRRTSVDRQTTVNIDRHSENNVDRLPTPAEPTIERVYRTLPPFPPNKTQTKRELDKAICKTAFDKITLEIPFSDPIKVIYHGFDPFSSMVDTKKKQSFDAHPVPSIDTEEKPRRLKIMIDRCACPAVPKATRTNTCYSQKILLTLNERSAKTNVPHISTQQLSRRPIPTPNRQPTPDLHRRPIYIDENGNLYDQDGHLRNATGQKVDAQGNVHAQQYQKQQGRTHAILRRSCSLGTNDDQCSISLDAAAFTSTDSHTHPPTGTRPSSPTDLHCSTSIDTTPRTSIDHQSRNMVAIVILRQDENVNLYDQDGHLHDDFLQVVKHEKLGEGDFEVESSMSFGGSLWCQPMSMDAHRSTDHDEDRSTDYSNHRSTSSAESTAECSAVRIMTHDEFAEKHPNPPSPFYVKIDRRHEPAVNRQRETDIDRPPSPPIDQRAPLTYRVRLASIDSDRINALRTPPKPLENPPSSSSCHCGAEYETEYSESIDTHTASSIDSNDSPTTDEHYPTSLDGNQPTVIPSSNEDPTEEYDEDYWKERAIEIAMQDERYSSHSFNNTSPPSIDRVYSASVDTHPHPTKRSYASIDTTPGTSIDIKAAAFEKEKGNIPIPSRDPDGHARAMDGRILQVSREDIADILQLANGPDNLFMQQRSIPDNIPAVPDEHPRADTTEIGHLHHRSTDVTNVDVALMTSMEPESSDGNRRTNMVSTEMSLDMQGA</sequence>
<dbReference type="EMBL" id="QGKX02001521">
    <property type="protein sequence ID" value="KAF3513322.1"/>
    <property type="molecule type" value="Genomic_DNA"/>
</dbReference>
<organism evidence="2 3">
    <name type="scientific">Brassica cretica</name>
    <name type="common">Mustard</name>
    <dbReference type="NCBI Taxonomy" id="69181"/>
    <lineage>
        <taxon>Eukaryota</taxon>
        <taxon>Viridiplantae</taxon>
        <taxon>Streptophyta</taxon>
        <taxon>Embryophyta</taxon>
        <taxon>Tracheophyta</taxon>
        <taxon>Spermatophyta</taxon>
        <taxon>Magnoliopsida</taxon>
        <taxon>eudicotyledons</taxon>
        <taxon>Gunneridae</taxon>
        <taxon>Pentapetalae</taxon>
        <taxon>rosids</taxon>
        <taxon>malvids</taxon>
        <taxon>Brassicales</taxon>
        <taxon>Brassicaceae</taxon>
        <taxon>Brassiceae</taxon>
        <taxon>Brassica</taxon>
    </lineage>
</organism>
<feature type="compositionally biased region" description="Polar residues" evidence="1">
    <location>
        <begin position="815"/>
        <end position="830"/>
    </location>
</feature>
<evidence type="ECO:0000256" key="1">
    <source>
        <dbReference type="SAM" id="MobiDB-lite"/>
    </source>
</evidence>
<feature type="compositionally biased region" description="Acidic residues" evidence="1">
    <location>
        <begin position="311"/>
        <end position="329"/>
    </location>
</feature>
<feature type="compositionally biased region" description="Basic and acidic residues" evidence="1">
    <location>
        <begin position="683"/>
        <end position="700"/>
    </location>
</feature>
<comment type="caution">
    <text evidence="2">The sequence shown here is derived from an EMBL/GenBank/DDBJ whole genome shotgun (WGS) entry which is preliminary data.</text>
</comment>
<feature type="region of interest" description="Disordered" evidence="1">
    <location>
        <begin position="683"/>
        <end position="712"/>
    </location>
</feature>
<evidence type="ECO:0000313" key="3">
    <source>
        <dbReference type="Proteomes" id="UP000712600"/>
    </source>
</evidence>
<dbReference type="Proteomes" id="UP000712600">
    <property type="component" value="Unassembled WGS sequence"/>
</dbReference>
<gene>
    <name evidence="2" type="ORF">F2Q69_00007061</name>
</gene>
<feature type="compositionally biased region" description="Basic and acidic residues" evidence="1">
    <location>
        <begin position="746"/>
        <end position="757"/>
    </location>
</feature>
<feature type="region of interest" description="Disordered" evidence="1">
    <location>
        <begin position="40"/>
        <end position="73"/>
    </location>
</feature>
<proteinExistence type="predicted"/>
<feature type="compositionally biased region" description="Basic and acidic residues" evidence="1">
    <location>
        <begin position="301"/>
        <end position="310"/>
    </location>
</feature>
<protein>
    <submittedName>
        <fullName evidence="2">Uncharacterized protein</fullName>
    </submittedName>
</protein>
<feature type="region of interest" description="Disordered" evidence="1">
    <location>
        <begin position="486"/>
        <end position="513"/>
    </location>
</feature>
<accession>A0A8S9PIL9</accession>
<name>A0A8S9PIL9_BRACR</name>
<feature type="region of interest" description="Disordered" evidence="1">
    <location>
        <begin position="782"/>
        <end position="859"/>
    </location>
</feature>
<feature type="compositionally biased region" description="Polar residues" evidence="1">
    <location>
        <begin position="45"/>
        <end position="59"/>
    </location>
</feature>
<feature type="compositionally biased region" description="Low complexity" evidence="1">
    <location>
        <begin position="703"/>
        <end position="712"/>
    </location>
</feature>
<feature type="region of interest" description="Disordered" evidence="1">
    <location>
        <begin position="746"/>
        <end position="767"/>
    </location>
</feature>
<feature type="compositionally biased region" description="Polar residues" evidence="1">
    <location>
        <begin position="840"/>
        <end position="853"/>
    </location>
</feature>